<organism evidence="2 3">
    <name type="scientific">Thalassovita taeanensis</name>
    <dbReference type="NCBI Taxonomy" id="657014"/>
    <lineage>
        <taxon>Bacteria</taxon>
        <taxon>Pseudomonadati</taxon>
        <taxon>Pseudomonadota</taxon>
        <taxon>Alphaproteobacteria</taxon>
        <taxon>Rhodobacterales</taxon>
        <taxon>Roseobacteraceae</taxon>
        <taxon>Thalassovita</taxon>
    </lineage>
</organism>
<dbReference type="GO" id="GO:0016853">
    <property type="term" value="F:isomerase activity"/>
    <property type="evidence" value="ECO:0007669"/>
    <property type="project" value="UniProtKB-KW"/>
</dbReference>
<dbReference type="Pfam" id="PF12680">
    <property type="entry name" value="SnoaL_2"/>
    <property type="match status" value="1"/>
</dbReference>
<protein>
    <submittedName>
        <fullName evidence="2">Ketosteroid isomerase-related protein</fullName>
    </submittedName>
</protein>
<sequence>MTNSDILREWYARVWEKGDLSAVDELFVPDATADGLVPEMEVGTEEFKILVATIQELITLPRVSVEKTVEQDNWVSGFMTMQAETQDKRKPVHVSGMVLCRIDDGKIVETYNAFDFVGFFEQLGLLPANTIALCMSGVEIG</sequence>
<accession>A0A1H9J9P8</accession>
<dbReference type="InterPro" id="IPR032710">
    <property type="entry name" value="NTF2-like_dom_sf"/>
</dbReference>
<dbReference type="EMBL" id="FOEP01000014">
    <property type="protein sequence ID" value="SEQ83546.1"/>
    <property type="molecule type" value="Genomic_DNA"/>
</dbReference>
<keyword evidence="3" id="KW-1185">Reference proteome</keyword>
<dbReference type="Proteomes" id="UP000198634">
    <property type="component" value="Unassembled WGS sequence"/>
</dbReference>
<evidence type="ECO:0000259" key="1">
    <source>
        <dbReference type="Pfam" id="PF12680"/>
    </source>
</evidence>
<dbReference type="STRING" id="657014.SAMN04488092_11468"/>
<dbReference type="InterPro" id="IPR037401">
    <property type="entry name" value="SnoaL-like"/>
</dbReference>
<proteinExistence type="predicted"/>
<dbReference type="SUPFAM" id="SSF54427">
    <property type="entry name" value="NTF2-like"/>
    <property type="match status" value="1"/>
</dbReference>
<feature type="domain" description="SnoaL-like" evidence="1">
    <location>
        <begin position="8"/>
        <end position="109"/>
    </location>
</feature>
<gene>
    <name evidence="2" type="ORF">SAMN04488092_11468</name>
</gene>
<dbReference type="OrthoDB" id="7844074at2"/>
<evidence type="ECO:0000313" key="2">
    <source>
        <dbReference type="EMBL" id="SEQ83546.1"/>
    </source>
</evidence>
<dbReference type="AlphaFoldDB" id="A0A1H9J9P8"/>
<keyword evidence="2" id="KW-0413">Isomerase</keyword>
<evidence type="ECO:0000313" key="3">
    <source>
        <dbReference type="Proteomes" id="UP000198634"/>
    </source>
</evidence>
<dbReference type="RefSeq" id="WP_090270798.1">
    <property type="nucleotide sequence ID" value="NZ_FOEP01000014.1"/>
</dbReference>
<name>A0A1H9J9P8_9RHOB</name>
<reference evidence="2 3" key="1">
    <citation type="submission" date="2016-10" db="EMBL/GenBank/DDBJ databases">
        <authorList>
            <person name="de Groot N.N."/>
        </authorList>
    </citation>
    <scope>NUCLEOTIDE SEQUENCE [LARGE SCALE GENOMIC DNA]</scope>
    <source>
        <strain evidence="2 3">DSM 22007</strain>
    </source>
</reference>
<dbReference type="Gene3D" id="3.10.450.50">
    <property type="match status" value="1"/>
</dbReference>